<evidence type="ECO:0000256" key="1">
    <source>
        <dbReference type="ARBA" id="ARBA00004370"/>
    </source>
</evidence>
<evidence type="ECO:0000313" key="4">
    <source>
        <dbReference type="Proteomes" id="UP001567538"/>
    </source>
</evidence>
<sequence>MADSGTGSGCCRCCCSFIITSGLTALFMWLSLRTSNPTCSVEGLYAAALNATDNSSSARSNRTVYVDLKLANSMKDKGVHYANTTLTLSYRRNSSSDLIDVGDYAVPEFHQGHKKSARRRVLVDVAGLPWAEARDAVSGGSAVGFRVRVATRVKFKIMFWYTKRQRLEVAGDVQVDATGGKVNKKGVKLKSAAEVRRRWVAVGPVAVFTLYVVLMC</sequence>
<gene>
    <name evidence="3" type="ORF">AAHA92_30227</name>
</gene>
<dbReference type="PANTHER" id="PTHR31415:SF52">
    <property type="entry name" value="LATE EMBRYOGENESIS ABUNDANT (LEA) HYDROXYPROLINE-RICH GLYCOPROTEIN FAMILY-RELATED"/>
    <property type="match status" value="1"/>
</dbReference>
<dbReference type="InterPro" id="IPR044839">
    <property type="entry name" value="NDR1-like"/>
</dbReference>
<evidence type="ECO:0000256" key="2">
    <source>
        <dbReference type="ARBA" id="ARBA00023136"/>
    </source>
</evidence>
<dbReference type="Proteomes" id="UP001567538">
    <property type="component" value="Unassembled WGS sequence"/>
</dbReference>
<proteinExistence type="predicted"/>
<accession>A0ABD1G0X8</accession>
<keyword evidence="4" id="KW-1185">Reference proteome</keyword>
<dbReference type="EMBL" id="JBEAFC010000011">
    <property type="protein sequence ID" value="KAL1537742.1"/>
    <property type="molecule type" value="Genomic_DNA"/>
</dbReference>
<name>A0ABD1G0X8_SALDI</name>
<comment type="caution">
    <text evidence="3">The sequence shown here is derived from an EMBL/GenBank/DDBJ whole genome shotgun (WGS) entry which is preliminary data.</text>
</comment>
<dbReference type="AlphaFoldDB" id="A0ABD1G0X8"/>
<dbReference type="GO" id="GO:0016020">
    <property type="term" value="C:membrane"/>
    <property type="evidence" value="ECO:0007669"/>
    <property type="project" value="UniProtKB-SubCell"/>
</dbReference>
<comment type="subcellular location">
    <subcellularLocation>
        <location evidence="1">Membrane</location>
    </subcellularLocation>
</comment>
<organism evidence="3 4">
    <name type="scientific">Salvia divinorum</name>
    <name type="common">Maria pastora</name>
    <name type="synonym">Diviner's sage</name>
    <dbReference type="NCBI Taxonomy" id="28513"/>
    <lineage>
        <taxon>Eukaryota</taxon>
        <taxon>Viridiplantae</taxon>
        <taxon>Streptophyta</taxon>
        <taxon>Embryophyta</taxon>
        <taxon>Tracheophyta</taxon>
        <taxon>Spermatophyta</taxon>
        <taxon>Magnoliopsida</taxon>
        <taxon>eudicotyledons</taxon>
        <taxon>Gunneridae</taxon>
        <taxon>Pentapetalae</taxon>
        <taxon>asterids</taxon>
        <taxon>lamiids</taxon>
        <taxon>Lamiales</taxon>
        <taxon>Lamiaceae</taxon>
        <taxon>Nepetoideae</taxon>
        <taxon>Mentheae</taxon>
        <taxon>Salviinae</taxon>
        <taxon>Salvia</taxon>
        <taxon>Salvia subgen. Calosphace</taxon>
    </lineage>
</organism>
<evidence type="ECO:0000313" key="3">
    <source>
        <dbReference type="EMBL" id="KAL1537742.1"/>
    </source>
</evidence>
<keyword evidence="2" id="KW-0472">Membrane</keyword>
<reference evidence="3 4" key="1">
    <citation type="submission" date="2024-06" db="EMBL/GenBank/DDBJ databases">
        <title>A chromosome level genome sequence of Diviner's sage (Salvia divinorum).</title>
        <authorList>
            <person name="Ford S.A."/>
            <person name="Ro D.-K."/>
            <person name="Ness R.W."/>
            <person name="Phillips M.A."/>
        </authorList>
    </citation>
    <scope>NUCLEOTIDE SEQUENCE [LARGE SCALE GENOMIC DNA]</scope>
    <source>
        <strain evidence="3">SAF-2024a</strain>
        <tissue evidence="3">Leaf</tissue>
    </source>
</reference>
<dbReference type="PANTHER" id="PTHR31415">
    <property type="entry name" value="OS05G0367900 PROTEIN"/>
    <property type="match status" value="1"/>
</dbReference>
<protein>
    <submittedName>
        <fullName evidence="3">Protein NDR1-like</fullName>
    </submittedName>
</protein>